<dbReference type="PANTHER" id="PTHR42784:SF1">
    <property type="entry name" value="PYRANOSE 2-OXIDASE"/>
    <property type="match status" value="1"/>
</dbReference>
<keyword evidence="4" id="KW-0274">FAD</keyword>
<dbReference type="PANTHER" id="PTHR42784">
    <property type="entry name" value="PYRANOSE 2-OXIDASE"/>
    <property type="match status" value="1"/>
</dbReference>
<organism evidence="9">
    <name type="scientific">Aspergillus flavus</name>
    <dbReference type="NCBI Taxonomy" id="5059"/>
    <lineage>
        <taxon>Eukaryota</taxon>
        <taxon>Fungi</taxon>
        <taxon>Dikarya</taxon>
        <taxon>Ascomycota</taxon>
        <taxon>Pezizomycotina</taxon>
        <taxon>Eurotiomycetes</taxon>
        <taxon>Eurotiomycetidae</taxon>
        <taxon>Eurotiales</taxon>
        <taxon>Aspergillaceae</taxon>
        <taxon>Aspergillus</taxon>
        <taxon>Aspergillus subgen. Circumdati</taxon>
    </lineage>
</organism>
<feature type="region of interest" description="Disordered" evidence="6">
    <location>
        <begin position="311"/>
        <end position="333"/>
    </location>
</feature>
<evidence type="ECO:0000256" key="3">
    <source>
        <dbReference type="ARBA" id="ARBA00022630"/>
    </source>
</evidence>
<comment type="similarity">
    <text evidence="2">Belongs to the GMC oxidoreductase family.</text>
</comment>
<evidence type="ECO:0000256" key="2">
    <source>
        <dbReference type="ARBA" id="ARBA00010790"/>
    </source>
</evidence>
<dbReference type="SUPFAM" id="SSF51905">
    <property type="entry name" value="FAD/NAD(P)-binding domain"/>
    <property type="match status" value="1"/>
</dbReference>
<evidence type="ECO:0000256" key="6">
    <source>
        <dbReference type="SAM" id="MobiDB-lite"/>
    </source>
</evidence>
<dbReference type="Gene3D" id="3.50.50.60">
    <property type="entry name" value="FAD/NAD(P)-binding domain"/>
    <property type="match status" value="2"/>
</dbReference>
<evidence type="ECO:0000256" key="5">
    <source>
        <dbReference type="ARBA" id="ARBA00023002"/>
    </source>
</evidence>
<dbReference type="AlphaFoldDB" id="A0A5N6H5B5"/>
<dbReference type="VEuPathDB" id="FungiDB:F9C07_2167177"/>
<keyword evidence="5" id="KW-0560">Oxidoreductase</keyword>
<reference evidence="9" key="1">
    <citation type="submission" date="2019-04" db="EMBL/GenBank/DDBJ databases">
        <title>Friends and foes A comparative genomics study of 23 Aspergillus species from section Flavi.</title>
        <authorList>
            <consortium name="DOE Joint Genome Institute"/>
            <person name="Kjaerbolling I."/>
            <person name="Vesth T."/>
            <person name="Frisvad J.C."/>
            <person name="Nybo J.L."/>
            <person name="Theobald S."/>
            <person name="Kildgaard S."/>
            <person name="Isbrandt T."/>
            <person name="Kuo A."/>
            <person name="Sato A."/>
            <person name="Lyhne E.K."/>
            <person name="Kogle M.E."/>
            <person name="Wiebenga A."/>
            <person name="Kun R.S."/>
            <person name="Lubbers R.J."/>
            <person name="Makela M.R."/>
            <person name="Barry K."/>
            <person name="Chovatia M."/>
            <person name="Clum A."/>
            <person name="Daum C."/>
            <person name="Haridas S."/>
            <person name="He G."/>
            <person name="LaButti K."/>
            <person name="Lipzen A."/>
            <person name="Mondo S."/>
            <person name="Riley R."/>
            <person name="Salamov A."/>
            <person name="Simmons B.A."/>
            <person name="Magnuson J.K."/>
            <person name="Henrissat B."/>
            <person name="Mortensen U.H."/>
            <person name="Larsen T.O."/>
            <person name="Devries R.P."/>
            <person name="Grigoriev I.V."/>
            <person name="Machida M."/>
            <person name="Baker S.E."/>
            <person name="Andersen M.R."/>
        </authorList>
    </citation>
    <scope>NUCLEOTIDE SEQUENCE [LARGE SCALE GENOMIC DNA]</scope>
    <source>
        <strain evidence="9">CBS 121.62</strain>
    </source>
</reference>
<proteinExistence type="inferred from homology"/>
<evidence type="ECO:0000259" key="8">
    <source>
        <dbReference type="Pfam" id="PF05199"/>
    </source>
</evidence>
<dbReference type="GO" id="GO:0016614">
    <property type="term" value="F:oxidoreductase activity, acting on CH-OH group of donors"/>
    <property type="evidence" value="ECO:0007669"/>
    <property type="project" value="InterPro"/>
</dbReference>
<keyword evidence="3" id="KW-0285">Flavoprotein</keyword>
<evidence type="ECO:0000256" key="1">
    <source>
        <dbReference type="ARBA" id="ARBA00001974"/>
    </source>
</evidence>
<dbReference type="GO" id="GO:0071949">
    <property type="term" value="F:FAD binding"/>
    <property type="evidence" value="ECO:0007669"/>
    <property type="project" value="InterPro"/>
</dbReference>
<dbReference type="InterPro" id="IPR051473">
    <property type="entry name" value="P2Ox-like"/>
</dbReference>
<dbReference type="SUPFAM" id="SSF54373">
    <property type="entry name" value="FAD-linked reductases, C-terminal domain"/>
    <property type="match status" value="1"/>
</dbReference>
<evidence type="ECO:0000256" key="4">
    <source>
        <dbReference type="ARBA" id="ARBA00022827"/>
    </source>
</evidence>
<dbReference type="InterPro" id="IPR002938">
    <property type="entry name" value="FAD-bd"/>
</dbReference>
<gene>
    <name evidence="9" type="ORF">BDV35DRAFT_390119</name>
</gene>
<dbReference type="Proteomes" id="UP000325434">
    <property type="component" value="Unassembled WGS sequence"/>
</dbReference>
<sequence length="601" mass="67149">MAACAEYDVLIVGSGPIGATYAKILADAGKDVLMVETGTQESKIAGEHKKNAINYQKDIDAFVHVIKVISSRISTFECISLTFDLLLFQGSLHYTSVPTNKAAVPTLAPISWKANGQIFNGQNPRQDPNVNLDANGVARNVGGMSTHWTCATPRQKEKVERSDIFSGDEWDSLYKEAEKLIGTSKTVLNDSIRQELVMEILNDEYGKRSAEPLPLAAKRNGNTAYITWSSSSTILDAMNCKKKFTLWPEHHCEKFKVEETDNGPQVTKAIIRKLATDKLITVKAKVFIACGGPILTPQLLFNSGFVPTKPNRDPRTQIPLEDDEKGIPPPPDTLEHLKLPALGRYLTEQSMCFCQIVLKKEWIEAVANSKKNPYHSDGVKRKKWEKLKEGWKERVQEHMKRFNDPIPFPFDDLDPQVTLPLDYHHPWHTQIHRDAFSYGAAPPAIDKRTIVDLRFFGTVEPDWKNYVTFETDIRDAYGMPQPTFRYKLNDEDRKRSHQMMKDMEEAAGALGGYLPGSEPQFLAPGLALHVCGTTRAQKKEKECDPDPKETSCCDENSKIWGIHNLYVGGLNVIPGANGSNPTLTAMCFAIKSAKSILEGNS</sequence>
<protein>
    <recommendedName>
        <fullName evidence="10">FAD-oxidoreductase</fullName>
    </recommendedName>
</protein>
<name>A0A5N6H5B5_ASPFL</name>
<accession>A0A5N6H5B5</accession>
<comment type="cofactor">
    <cofactor evidence="1">
        <name>FAD</name>
        <dbReference type="ChEBI" id="CHEBI:57692"/>
    </cofactor>
</comment>
<feature type="domain" description="Glucose-methanol-choline oxidoreductase C-terminal" evidence="8">
    <location>
        <begin position="463"/>
        <end position="589"/>
    </location>
</feature>
<dbReference type="InterPro" id="IPR036188">
    <property type="entry name" value="FAD/NAD-bd_sf"/>
</dbReference>
<dbReference type="EMBL" id="ML734572">
    <property type="protein sequence ID" value="KAB8249307.1"/>
    <property type="molecule type" value="Genomic_DNA"/>
</dbReference>
<evidence type="ECO:0008006" key="10">
    <source>
        <dbReference type="Google" id="ProtNLM"/>
    </source>
</evidence>
<evidence type="ECO:0000259" key="7">
    <source>
        <dbReference type="Pfam" id="PF01494"/>
    </source>
</evidence>
<feature type="domain" description="FAD-binding" evidence="7">
    <location>
        <begin position="6"/>
        <end position="40"/>
    </location>
</feature>
<evidence type="ECO:0000313" key="9">
    <source>
        <dbReference type="EMBL" id="KAB8249307.1"/>
    </source>
</evidence>
<dbReference type="Pfam" id="PF01494">
    <property type="entry name" value="FAD_binding_3"/>
    <property type="match status" value="1"/>
</dbReference>
<dbReference type="InterPro" id="IPR007867">
    <property type="entry name" value="GMC_OxRtase_C"/>
</dbReference>
<dbReference type="VEuPathDB" id="FungiDB:AFLA_008500"/>
<dbReference type="Pfam" id="PF05199">
    <property type="entry name" value="GMC_oxred_C"/>
    <property type="match status" value="1"/>
</dbReference>